<accession>A0A3D9V8J5</accession>
<comment type="caution">
    <text evidence="2">The sequence shown here is derived from an EMBL/GenBank/DDBJ whole genome shotgun (WGS) entry which is preliminary data.</text>
</comment>
<organism evidence="2 3">
    <name type="scientific">Thermasporomyces composti</name>
    <dbReference type="NCBI Taxonomy" id="696763"/>
    <lineage>
        <taxon>Bacteria</taxon>
        <taxon>Bacillati</taxon>
        <taxon>Actinomycetota</taxon>
        <taxon>Actinomycetes</taxon>
        <taxon>Propionibacteriales</taxon>
        <taxon>Nocardioidaceae</taxon>
        <taxon>Thermasporomyces</taxon>
    </lineage>
</organism>
<dbReference type="RefSeq" id="WP_115850112.1">
    <property type="nucleotide sequence ID" value="NZ_QTUC01000001.1"/>
</dbReference>
<keyword evidence="1" id="KW-1133">Transmembrane helix</keyword>
<reference evidence="2 3" key="1">
    <citation type="submission" date="2018-08" db="EMBL/GenBank/DDBJ databases">
        <title>Sequencing the genomes of 1000 actinobacteria strains.</title>
        <authorList>
            <person name="Klenk H.-P."/>
        </authorList>
    </citation>
    <scope>NUCLEOTIDE SEQUENCE [LARGE SCALE GENOMIC DNA]</scope>
    <source>
        <strain evidence="2 3">DSM 22891</strain>
    </source>
</reference>
<feature type="transmembrane region" description="Helical" evidence="1">
    <location>
        <begin position="34"/>
        <end position="55"/>
    </location>
</feature>
<sequence length="164" mass="17151">MPIAEAGGALMASMVGLACRGRTWEWEGLSIRPLPWLAGGLAASLAVVPLGAVWIGTSRIGHGYSPTAYVSAAMALVGISLLIGPSIAPALSWTVPLAVYLATVIVQVAWRDWGGRWWPIADPRADGDARWLVSLTLFVAGVLVQAATRGGTIASLRRHAIESA</sequence>
<keyword evidence="3" id="KW-1185">Reference proteome</keyword>
<dbReference type="Proteomes" id="UP000256485">
    <property type="component" value="Unassembled WGS sequence"/>
</dbReference>
<evidence type="ECO:0000313" key="2">
    <source>
        <dbReference type="EMBL" id="REF36480.1"/>
    </source>
</evidence>
<evidence type="ECO:0000313" key="3">
    <source>
        <dbReference type="Proteomes" id="UP000256485"/>
    </source>
</evidence>
<proteinExistence type="predicted"/>
<keyword evidence="1" id="KW-0812">Transmembrane</keyword>
<feature type="transmembrane region" description="Helical" evidence="1">
    <location>
        <begin position="131"/>
        <end position="148"/>
    </location>
</feature>
<dbReference type="AlphaFoldDB" id="A0A3D9V8J5"/>
<feature type="transmembrane region" description="Helical" evidence="1">
    <location>
        <begin position="90"/>
        <end position="110"/>
    </location>
</feature>
<protein>
    <submittedName>
        <fullName evidence="2">Uncharacterized protein</fullName>
    </submittedName>
</protein>
<evidence type="ECO:0000256" key="1">
    <source>
        <dbReference type="SAM" id="Phobius"/>
    </source>
</evidence>
<feature type="transmembrane region" description="Helical" evidence="1">
    <location>
        <begin position="67"/>
        <end position="84"/>
    </location>
</feature>
<dbReference type="EMBL" id="QTUC01000001">
    <property type="protein sequence ID" value="REF36480.1"/>
    <property type="molecule type" value="Genomic_DNA"/>
</dbReference>
<keyword evidence="1" id="KW-0472">Membrane</keyword>
<name>A0A3D9V8J5_THECX</name>
<gene>
    <name evidence="2" type="ORF">DFJ64_1888</name>
</gene>